<accession>A0A6G1JC28</accession>
<name>A0A6G1JC28_9PLEO</name>
<keyword evidence="1" id="KW-0812">Transmembrane</keyword>
<organism evidence="3 4">
    <name type="scientific">Lentithecium fluviatile CBS 122367</name>
    <dbReference type="NCBI Taxonomy" id="1168545"/>
    <lineage>
        <taxon>Eukaryota</taxon>
        <taxon>Fungi</taxon>
        <taxon>Dikarya</taxon>
        <taxon>Ascomycota</taxon>
        <taxon>Pezizomycotina</taxon>
        <taxon>Dothideomycetes</taxon>
        <taxon>Pleosporomycetidae</taxon>
        <taxon>Pleosporales</taxon>
        <taxon>Massarineae</taxon>
        <taxon>Lentitheciaceae</taxon>
        <taxon>Lentithecium</taxon>
    </lineage>
</organism>
<keyword evidence="2" id="KW-0732">Signal</keyword>
<protein>
    <recommendedName>
        <fullName evidence="5">Secreted protein</fullName>
    </recommendedName>
</protein>
<gene>
    <name evidence="3" type="ORF">K458DRAFT_173602</name>
</gene>
<feature type="chain" id="PRO_5026035009" description="Secreted protein" evidence="2">
    <location>
        <begin position="16"/>
        <end position="163"/>
    </location>
</feature>
<dbReference type="Proteomes" id="UP000799291">
    <property type="component" value="Unassembled WGS sequence"/>
</dbReference>
<evidence type="ECO:0008006" key="5">
    <source>
        <dbReference type="Google" id="ProtNLM"/>
    </source>
</evidence>
<reference evidence="3" key="1">
    <citation type="journal article" date="2020" name="Stud. Mycol.">
        <title>101 Dothideomycetes genomes: a test case for predicting lifestyles and emergence of pathogens.</title>
        <authorList>
            <person name="Haridas S."/>
            <person name="Albert R."/>
            <person name="Binder M."/>
            <person name="Bloem J."/>
            <person name="Labutti K."/>
            <person name="Salamov A."/>
            <person name="Andreopoulos B."/>
            <person name="Baker S."/>
            <person name="Barry K."/>
            <person name="Bills G."/>
            <person name="Bluhm B."/>
            <person name="Cannon C."/>
            <person name="Castanera R."/>
            <person name="Culley D."/>
            <person name="Daum C."/>
            <person name="Ezra D."/>
            <person name="Gonzalez J."/>
            <person name="Henrissat B."/>
            <person name="Kuo A."/>
            <person name="Liang C."/>
            <person name="Lipzen A."/>
            <person name="Lutzoni F."/>
            <person name="Magnuson J."/>
            <person name="Mondo S."/>
            <person name="Nolan M."/>
            <person name="Ohm R."/>
            <person name="Pangilinan J."/>
            <person name="Park H.-J."/>
            <person name="Ramirez L."/>
            <person name="Alfaro M."/>
            <person name="Sun H."/>
            <person name="Tritt A."/>
            <person name="Yoshinaga Y."/>
            <person name="Zwiers L.-H."/>
            <person name="Turgeon B."/>
            <person name="Goodwin S."/>
            <person name="Spatafora J."/>
            <person name="Crous P."/>
            <person name="Grigoriev I."/>
        </authorList>
    </citation>
    <scope>NUCLEOTIDE SEQUENCE</scope>
    <source>
        <strain evidence="3">CBS 122367</strain>
    </source>
</reference>
<dbReference type="EMBL" id="MU005574">
    <property type="protein sequence ID" value="KAF2687978.1"/>
    <property type="molecule type" value="Genomic_DNA"/>
</dbReference>
<feature type="transmembrane region" description="Helical" evidence="1">
    <location>
        <begin position="111"/>
        <end position="135"/>
    </location>
</feature>
<evidence type="ECO:0000313" key="3">
    <source>
        <dbReference type="EMBL" id="KAF2687978.1"/>
    </source>
</evidence>
<proteinExistence type="predicted"/>
<keyword evidence="1" id="KW-0472">Membrane</keyword>
<feature type="signal peptide" evidence="2">
    <location>
        <begin position="1"/>
        <end position="15"/>
    </location>
</feature>
<dbReference type="AlphaFoldDB" id="A0A6G1JC28"/>
<evidence type="ECO:0000256" key="2">
    <source>
        <dbReference type="SAM" id="SignalP"/>
    </source>
</evidence>
<evidence type="ECO:0000313" key="4">
    <source>
        <dbReference type="Proteomes" id="UP000799291"/>
    </source>
</evidence>
<sequence>MAVSLLSLFTFASSAEPRLASTGSTRTSTNSVIVYLLIGMAKMRDSLGVASLAGGHLFFLTNRRRAWRLHSIHKRTKATGSMGGCSVCIFDTYVCLCKATRIAELFASLSLYYGALSSHLVVMLDLGFLVIWWIWRTDAIAQLPDQRFLLIAFFARLISPQQS</sequence>
<keyword evidence="1" id="KW-1133">Transmembrane helix</keyword>
<evidence type="ECO:0000256" key="1">
    <source>
        <dbReference type="SAM" id="Phobius"/>
    </source>
</evidence>
<keyword evidence="4" id="KW-1185">Reference proteome</keyword>